<evidence type="ECO:0000256" key="11">
    <source>
        <dbReference type="SAM" id="Phobius"/>
    </source>
</evidence>
<dbReference type="GO" id="GO:0005789">
    <property type="term" value="C:endoplasmic reticulum membrane"/>
    <property type="evidence" value="ECO:0007669"/>
    <property type="project" value="UniProtKB-SubCell"/>
</dbReference>
<keyword evidence="8 11" id="KW-1133">Transmembrane helix</keyword>
<comment type="subcellular location">
    <subcellularLocation>
        <location evidence="1">Endoplasmic reticulum membrane</location>
        <topology evidence="1">Multi-pass membrane protein</topology>
    </subcellularLocation>
</comment>
<evidence type="ECO:0000256" key="8">
    <source>
        <dbReference type="ARBA" id="ARBA00022989"/>
    </source>
</evidence>
<evidence type="ECO:0000256" key="3">
    <source>
        <dbReference type="ARBA" id="ARBA00022448"/>
    </source>
</evidence>
<keyword evidence="9 11" id="KW-0472">Membrane</keyword>
<keyword evidence="4 11" id="KW-0812">Transmembrane</keyword>
<evidence type="ECO:0000256" key="7">
    <source>
        <dbReference type="ARBA" id="ARBA00022927"/>
    </source>
</evidence>
<organism evidence="12 13">
    <name type="scientific">Crotalaria pallida</name>
    <name type="common">Smooth rattlebox</name>
    <name type="synonym">Crotalaria striata</name>
    <dbReference type="NCBI Taxonomy" id="3830"/>
    <lineage>
        <taxon>Eukaryota</taxon>
        <taxon>Viridiplantae</taxon>
        <taxon>Streptophyta</taxon>
        <taxon>Embryophyta</taxon>
        <taxon>Tracheophyta</taxon>
        <taxon>Spermatophyta</taxon>
        <taxon>Magnoliopsida</taxon>
        <taxon>eudicotyledons</taxon>
        <taxon>Gunneridae</taxon>
        <taxon>Pentapetalae</taxon>
        <taxon>rosids</taxon>
        <taxon>fabids</taxon>
        <taxon>Fabales</taxon>
        <taxon>Fabaceae</taxon>
        <taxon>Papilionoideae</taxon>
        <taxon>50 kb inversion clade</taxon>
        <taxon>genistoids sensu lato</taxon>
        <taxon>core genistoids</taxon>
        <taxon>Crotalarieae</taxon>
        <taxon>Crotalaria</taxon>
    </lineage>
</organism>
<reference evidence="12 13" key="1">
    <citation type="submission" date="2024-01" db="EMBL/GenBank/DDBJ databases">
        <title>The genomes of 5 underutilized Papilionoideae crops provide insights into root nodulation and disease resistanc.</title>
        <authorList>
            <person name="Yuan L."/>
        </authorList>
    </citation>
    <scope>NUCLEOTIDE SEQUENCE [LARGE SCALE GENOMIC DNA]</scope>
    <source>
        <strain evidence="12">ZHUSHIDOU_FW_LH</strain>
        <tissue evidence="12">Leaf</tissue>
    </source>
</reference>
<evidence type="ECO:0000256" key="6">
    <source>
        <dbReference type="ARBA" id="ARBA00022892"/>
    </source>
</evidence>
<dbReference type="EMBL" id="JAYWIO010000001">
    <property type="protein sequence ID" value="KAK7287398.1"/>
    <property type="molecule type" value="Genomic_DNA"/>
</dbReference>
<dbReference type="PANTHER" id="PTHR10585">
    <property type="entry name" value="ER LUMEN PROTEIN RETAINING RECEPTOR"/>
    <property type="match status" value="1"/>
</dbReference>
<evidence type="ECO:0000256" key="1">
    <source>
        <dbReference type="ARBA" id="ARBA00004477"/>
    </source>
</evidence>
<evidence type="ECO:0008006" key="14">
    <source>
        <dbReference type="Google" id="ProtNLM"/>
    </source>
</evidence>
<evidence type="ECO:0000256" key="2">
    <source>
        <dbReference type="ARBA" id="ARBA00010120"/>
    </source>
</evidence>
<keyword evidence="5" id="KW-0256">Endoplasmic reticulum</keyword>
<evidence type="ECO:0000313" key="12">
    <source>
        <dbReference type="EMBL" id="KAK7287398.1"/>
    </source>
</evidence>
<feature type="transmembrane region" description="Helical" evidence="11">
    <location>
        <begin position="26"/>
        <end position="44"/>
    </location>
</feature>
<feature type="transmembrane region" description="Helical" evidence="11">
    <location>
        <begin position="199"/>
        <end position="219"/>
    </location>
</feature>
<feature type="transmembrane region" description="Helical" evidence="11">
    <location>
        <begin position="166"/>
        <end position="187"/>
    </location>
</feature>
<evidence type="ECO:0000256" key="10">
    <source>
        <dbReference type="ARBA" id="ARBA00023170"/>
    </source>
</evidence>
<feature type="transmembrane region" description="Helical" evidence="11">
    <location>
        <begin position="234"/>
        <end position="258"/>
    </location>
</feature>
<proteinExistence type="inferred from homology"/>
<dbReference type="InterPro" id="IPR000133">
    <property type="entry name" value="ER_ret_rcpt"/>
</dbReference>
<dbReference type="GO" id="GO:0015031">
    <property type="term" value="P:protein transport"/>
    <property type="evidence" value="ECO:0007669"/>
    <property type="project" value="UniProtKB-KW"/>
</dbReference>
<evidence type="ECO:0000256" key="9">
    <source>
        <dbReference type="ARBA" id="ARBA00023136"/>
    </source>
</evidence>
<dbReference type="GO" id="GO:0046923">
    <property type="term" value="F:ER retention sequence binding"/>
    <property type="evidence" value="ECO:0007669"/>
    <property type="project" value="InterPro"/>
</dbReference>
<protein>
    <recommendedName>
        <fullName evidence="14">ER lumen protein retaining receptor</fullName>
    </recommendedName>
</protein>
<gene>
    <name evidence="12" type="ORF">RIF29_00671</name>
</gene>
<accession>A0AAN9IWX4</accession>
<dbReference type="Proteomes" id="UP001372338">
    <property type="component" value="Unassembled WGS sequence"/>
</dbReference>
<feature type="transmembrane region" description="Helical" evidence="11">
    <location>
        <begin position="50"/>
        <end position="70"/>
    </location>
</feature>
<dbReference type="GO" id="GO:0016192">
    <property type="term" value="P:vesicle-mediated transport"/>
    <property type="evidence" value="ECO:0007669"/>
    <property type="project" value="UniProtKB-KW"/>
</dbReference>
<comment type="caution">
    <text evidence="12">The sequence shown here is derived from an EMBL/GenBank/DDBJ whole genome shotgun (WGS) entry which is preliminary data.</text>
</comment>
<feature type="transmembrane region" description="Helical" evidence="11">
    <location>
        <begin position="106"/>
        <end position="125"/>
    </location>
</feature>
<comment type="similarity">
    <text evidence="2">Belongs to the ERD2 family.</text>
</comment>
<dbReference type="Pfam" id="PF00810">
    <property type="entry name" value="ER_lumen_recept"/>
    <property type="match status" value="1"/>
</dbReference>
<dbReference type="PRINTS" id="PR00660">
    <property type="entry name" value="ERLUMENR"/>
</dbReference>
<dbReference type="AlphaFoldDB" id="A0AAN9IWX4"/>
<name>A0AAN9IWX4_CROPI</name>
<evidence type="ECO:0000313" key="13">
    <source>
        <dbReference type="Proteomes" id="UP001372338"/>
    </source>
</evidence>
<evidence type="ECO:0000256" key="4">
    <source>
        <dbReference type="ARBA" id="ARBA00022692"/>
    </source>
</evidence>
<sequence>MGTRRGNSLFNVLIGRLSKVPMKVKIALGALLAVCALVALKFTVKDMRYFFIASETFHLAGTIILLYKLFTLKNCSGVSLKTQELIALFLAARLSCSTIMEGNIHTLLDMISLLSVSLIVWMIRFKLKSSYVKELDNFRLLFVVVPCAVLALLIHPYTIHFRLTRILWAFSVYLEAVAVLPQIRFMQNAKMVETLTGKYVFALGVSRFIGFAHWIIQIYETRGAYFYLVGHGHFWFLVAFIAEMIQSFILADFCYYYMKSFMQGQLLRKMPV</sequence>
<keyword evidence="6" id="KW-0931">ER-Golgi transport</keyword>
<evidence type="ECO:0000256" key="5">
    <source>
        <dbReference type="ARBA" id="ARBA00022824"/>
    </source>
</evidence>
<keyword evidence="7" id="KW-0653">Protein transport</keyword>
<keyword evidence="10" id="KW-0675">Receptor</keyword>
<dbReference type="GO" id="GO:0006621">
    <property type="term" value="P:protein retention in ER lumen"/>
    <property type="evidence" value="ECO:0007669"/>
    <property type="project" value="InterPro"/>
</dbReference>
<keyword evidence="3" id="KW-0813">Transport</keyword>
<feature type="transmembrane region" description="Helical" evidence="11">
    <location>
        <begin position="137"/>
        <end position="154"/>
    </location>
</feature>
<keyword evidence="13" id="KW-1185">Reference proteome</keyword>